<organism evidence="3 4">
    <name type="scientific">Orbilia javanica</name>
    <dbReference type="NCBI Taxonomy" id="47235"/>
    <lineage>
        <taxon>Eukaryota</taxon>
        <taxon>Fungi</taxon>
        <taxon>Dikarya</taxon>
        <taxon>Ascomycota</taxon>
        <taxon>Pezizomycotina</taxon>
        <taxon>Orbiliomycetes</taxon>
        <taxon>Orbiliales</taxon>
        <taxon>Orbiliaceae</taxon>
        <taxon>Orbilia</taxon>
    </lineage>
</organism>
<keyword evidence="2" id="KW-0732">Signal</keyword>
<dbReference type="PANTHER" id="PTHR40903">
    <property type="entry name" value="GLYCINE-RICH CELL WALL STRUCTURAL PROTEIN 1-LIKE"/>
    <property type="match status" value="1"/>
</dbReference>
<feature type="compositionally biased region" description="Gly residues" evidence="1">
    <location>
        <begin position="427"/>
        <end position="438"/>
    </location>
</feature>
<feature type="compositionally biased region" description="Gly residues" evidence="1">
    <location>
        <begin position="307"/>
        <end position="340"/>
    </location>
</feature>
<keyword evidence="4" id="KW-1185">Reference proteome</keyword>
<reference evidence="3 4" key="1">
    <citation type="submission" date="2019-10" db="EMBL/GenBank/DDBJ databases">
        <authorList>
            <person name="Palmer J.M."/>
        </authorList>
    </citation>
    <scope>NUCLEOTIDE SEQUENCE [LARGE SCALE GENOMIC DNA]</scope>
    <source>
        <strain evidence="3 4">TWF718</strain>
    </source>
</reference>
<feature type="compositionally biased region" description="Low complexity" evidence="1">
    <location>
        <begin position="358"/>
        <end position="380"/>
    </location>
</feature>
<protein>
    <submittedName>
        <fullName evidence="3">Uncharacterized protein</fullName>
    </submittedName>
</protein>
<accession>A0AAN8MRV2</accession>
<dbReference type="AlphaFoldDB" id="A0AAN8MRV2"/>
<comment type="caution">
    <text evidence="3">The sequence shown here is derived from an EMBL/GenBank/DDBJ whole genome shotgun (WGS) entry which is preliminary data.</text>
</comment>
<sequence>MRCLKHSLTHIHTLLYSSSLFLLLLPLLVFNPTIAQDDDTTTETIFKTVPNPITITSYITGPNGCLQLPTCIIVNGSLVFPTNTNTQTGSGTATTTAIATFTGQPDTGFVLYGNGDLRDHYMQFDDTNGRLVFAITGAYRLVQLEVNDGGSGLLQNALNLTELVFLRYNETIKTAYPAENAEILDTIQEVRHADQNDLLTDDFMGTWAWNTTDNQLGLERSGARWVFYVGLGSQQLRVKRQIPADTESYDVYAIPQNMQIPSNSSFKRLSLAAGVASDFPSSIFTEQPTGVSTGSTAGTSLQTTGTNTGGTGTNGSGTQTGTGTGGNGSGTGSGTGGGTGTRTRTGTGSRTGTGDNGSTGTITGTGTRTGTRTGTATRTGTGTGATGTGGTGSGGTGTGTETGTGTGTDTGTGGTGTGTGNTNTATGTGGGTGTGTNTGGTPVTAQIYNIITSNNLQQYCTELLSYFSPTWPTALTTYSAYSTSTSFIPEFTSTETTYTKTEEYASSTISVRGSISTDPVEKRRRGPATKIYKTIKGRYQRPRNVPDTPAQLSGYPADSISAACADAVTSPTAYIYQYTTLSTLSEFTTTIDSTQVDTKSDIFTTTTGDTATTTIPSVGNFKIVHSNLQDKSGTYYGWYINYVAEGIPVKVNAAAASDQEGVTELFYGAYDKPVVTWLLTTGFKAWVYFASIGGTGGNAPTSDSVLNYRLYNYYTYQAGNRAPLLVDYNVTSYVATPAGDPVTGGRFYICDTGDAYAAQGFYDLYFGPSDLSSKSDYSTYSCQDTGMDVIQGENYIVRINPLVLWRD</sequence>
<dbReference type="PANTHER" id="PTHR40903:SF1">
    <property type="entry name" value="HYPHALLY REGULATED CELL WALL PROTEIN 3"/>
    <property type="match status" value="1"/>
</dbReference>
<name>A0AAN8MRV2_9PEZI</name>
<feature type="signal peptide" evidence="2">
    <location>
        <begin position="1"/>
        <end position="35"/>
    </location>
</feature>
<gene>
    <name evidence="3" type="ORF">TWF718_007872</name>
</gene>
<dbReference type="EMBL" id="JAVHNR010000005">
    <property type="protein sequence ID" value="KAK6342469.1"/>
    <property type="molecule type" value="Genomic_DNA"/>
</dbReference>
<evidence type="ECO:0000313" key="4">
    <source>
        <dbReference type="Proteomes" id="UP001313282"/>
    </source>
</evidence>
<feature type="compositionally biased region" description="Low complexity" evidence="1">
    <location>
        <begin position="289"/>
        <end position="306"/>
    </location>
</feature>
<feature type="chain" id="PRO_5042849803" evidence="2">
    <location>
        <begin position="36"/>
        <end position="807"/>
    </location>
</feature>
<dbReference type="Proteomes" id="UP001313282">
    <property type="component" value="Unassembled WGS sequence"/>
</dbReference>
<proteinExistence type="predicted"/>
<feature type="region of interest" description="Disordered" evidence="1">
    <location>
        <begin position="286"/>
        <end position="439"/>
    </location>
</feature>
<evidence type="ECO:0000256" key="2">
    <source>
        <dbReference type="SAM" id="SignalP"/>
    </source>
</evidence>
<evidence type="ECO:0000256" key="1">
    <source>
        <dbReference type="SAM" id="MobiDB-lite"/>
    </source>
</evidence>
<evidence type="ECO:0000313" key="3">
    <source>
        <dbReference type="EMBL" id="KAK6342469.1"/>
    </source>
</evidence>
<feature type="compositionally biased region" description="Gly residues" evidence="1">
    <location>
        <begin position="381"/>
        <end position="419"/>
    </location>
</feature>